<dbReference type="InterPro" id="IPR058625">
    <property type="entry name" value="MdtA-like_BSH"/>
</dbReference>
<dbReference type="PROSITE" id="PS51257">
    <property type="entry name" value="PROKAR_LIPOPROTEIN"/>
    <property type="match status" value="1"/>
</dbReference>
<evidence type="ECO:0000313" key="6">
    <source>
        <dbReference type="EMBL" id="GAV21512.1"/>
    </source>
</evidence>
<dbReference type="PANTHER" id="PTHR32347:SF23">
    <property type="entry name" value="BLL5650 PROTEIN"/>
    <property type="match status" value="1"/>
</dbReference>
<keyword evidence="4" id="KW-0732">Signal</keyword>
<keyword evidence="7" id="KW-1185">Reference proteome</keyword>
<feature type="signal peptide" evidence="4">
    <location>
        <begin position="1"/>
        <end position="21"/>
    </location>
</feature>
<evidence type="ECO:0000256" key="4">
    <source>
        <dbReference type="SAM" id="SignalP"/>
    </source>
</evidence>
<comment type="subcellular location">
    <subcellularLocation>
        <location evidence="1">Cell envelope</location>
    </subcellularLocation>
</comment>
<dbReference type="GO" id="GO:0016020">
    <property type="term" value="C:membrane"/>
    <property type="evidence" value="ECO:0007669"/>
    <property type="project" value="InterPro"/>
</dbReference>
<comment type="caution">
    <text evidence="6">The sequence shown here is derived from an EMBL/GenBank/DDBJ whole genome shotgun (WGS) entry which is preliminary data.</text>
</comment>
<dbReference type="Pfam" id="PF25917">
    <property type="entry name" value="BSH_RND"/>
    <property type="match status" value="1"/>
</dbReference>
<proteinExistence type="inferred from homology"/>
<sequence length="249" mass="27385">MAKKHLLLLLFLMSIVLGGCAFSSSKNTPPSFDGIAEADQYEVKAEIPGKVNDVYVKEGDEVKKGQTLATLDDSLLKNQLEAARANLELARLKYEQVAGKDQNLEKQAKTGIKLAQTQVDLAKLQLVKTKIQAPVSGVVLYPSVKPGDYVNPGSTVAAIVDLNKIYVKYYIPEKYLNRIKLGDTVCVKNENLKMAPTGKVVYISPKGEFTPKPAETREAQSEISYLVKVELTKDFQDVRPGMLLTLTLP</sequence>
<protein>
    <recommendedName>
        <fullName evidence="5">Multidrug resistance protein MdtA-like barrel-sandwich hybrid domain-containing protein</fullName>
    </recommendedName>
</protein>
<dbReference type="Proteomes" id="UP000187485">
    <property type="component" value="Unassembled WGS sequence"/>
</dbReference>
<accession>A0A1L8CRH1</accession>
<organism evidence="6 7">
    <name type="scientific">Carboxydothermus pertinax</name>
    <dbReference type="NCBI Taxonomy" id="870242"/>
    <lineage>
        <taxon>Bacteria</taxon>
        <taxon>Bacillati</taxon>
        <taxon>Bacillota</taxon>
        <taxon>Clostridia</taxon>
        <taxon>Thermoanaerobacterales</taxon>
        <taxon>Thermoanaerobacteraceae</taxon>
        <taxon>Carboxydothermus</taxon>
    </lineage>
</organism>
<gene>
    <name evidence="6" type="ORF">cpu_00220</name>
</gene>
<name>A0A1L8CRH1_9THEO</name>
<dbReference type="NCBIfam" id="TIGR01730">
    <property type="entry name" value="RND_mfp"/>
    <property type="match status" value="1"/>
</dbReference>
<dbReference type="GO" id="GO:0030313">
    <property type="term" value="C:cell envelope"/>
    <property type="evidence" value="ECO:0007669"/>
    <property type="project" value="UniProtKB-SubCell"/>
</dbReference>
<reference evidence="7" key="1">
    <citation type="submission" date="2016-12" db="EMBL/GenBank/DDBJ databases">
        <title>Draft Genome Sequences od Carboxydothermus pertinax and islandicus, Hydrogenogenic Carboxydotrophic Bacteria.</title>
        <authorList>
            <person name="Fukuyama Y."/>
            <person name="Ohmae K."/>
            <person name="Yoneda Y."/>
            <person name="Yoshida T."/>
            <person name="Sako Y."/>
        </authorList>
    </citation>
    <scope>NUCLEOTIDE SEQUENCE [LARGE SCALE GENOMIC DNA]</scope>
    <source>
        <strain evidence="7">Ug1</strain>
    </source>
</reference>
<keyword evidence="3" id="KW-0175">Coiled coil</keyword>
<dbReference type="GO" id="GO:0022857">
    <property type="term" value="F:transmembrane transporter activity"/>
    <property type="evidence" value="ECO:0007669"/>
    <property type="project" value="InterPro"/>
</dbReference>
<dbReference type="AlphaFoldDB" id="A0A1L8CRH1"/>
<dbReference type="Gene3D" id="2.40.50.100">
    <property type="match status" value="2"/>
</dbReference>
<dbReference type="OrthoDB" id="9778236at2"/>
<evidence type="ECO:0000259" key="5">
    <source>
        <dbReference type="Pfam" id="PF25917"/>
    </source>
</evidence>
<dbReference type="InterPro" id="IPR050465">
    <property type="entry name" value="UPF0194_transport"/>
</dbReference>
<dbReference type="RefSeq" id="WP_075857953.1">
    <property type="nucleotide sequence ID" value="NZ_BDJK01000001.1"/>
</dbReference>
<evidence type="ECO:0000313" key="7">
    <source>
        <dbReference type="Proteomes" id="UP000187485"/>
    </source>
</evidence>
<evidence type="ECO:0000256" key="1">
    <source>
        <dbReference type="ARBA" id="ARBA00004196"/>
    </source>
</evidence>
<dbReference type="SUPFAM" id="SSF111369">
    <property type="entry name" value="HlyD-like secretion proteins"/>
    <property type="match status" value="1"/>
</dbReference>
<dbReference type="Gene3D" id="2.40.30.170">
    <property type="match status" value="1"/>
</dbReference>
<dbReference type="PANTHER" id="PTHR32347">
    <property type="entry name" value="EFFLUX SYSTEM COMPONENT YKNX-RELATED"/>
    <property type="match status" value="1"/>
</dbReference>
<feature type="domain" description="Multidrug resistance protein MdtA-like barrel-sandwich hybrid" evidence="5">
    <location>
        <begin position="41"/>
        <end position="161"/>
    </location>
</feature>
<dbReference type="CDD" id="cd06850">
    <property type="entry name" value="biotinyl_domain"/>
    <property type="match status" value="1"/>
</dbReference>
<dbReference type="STRING" id="870242.cpu_00220"/>
<dbReference type="EMBL" id="BDJK01000001">
    <property type="protein sequence ID" value="GAV21512.1"/>
    <property type="molecule type" value="Genomic_DNA"/>
</dbReference>
<evidence type="ECO:0000256" key="3">
    <source>
        <dbReference type="ARBA" id="ARBA00023054"/>
    </source>
</evidence>
<feature type="chain" id="PRO_5038683672" description="Multidrug resistance protein MdtA-like barrel-sandwich hybrid domain-containing protein" evidence="4">
    <location>
        <begin position="22"/>
        <end position="249"/>
    </location>
</feature>
<evidence type="ECO:0000256" key="2">
    <source>
        <dbReference type="ARBA" id="ARBA00009477"/>
    </source>
</evidence>
<comment type="similarity">
    <text evidence="2">Belongs to the membrane fusion protein (MFP) (TC 8.A.1) family.</text>
</comment>
<dbReference type="InterPro" id="IPR006143">
    <property type="entry name" value="RND_pump_MFP"/>
</dbReference>
<dbReference type="Gene3D" id="1.10.287.470">
    <property type="entry name" value="Helix hairpin bin"/>
    <property type="match status" value="1"/>
</dbReference>